<evidence type="ECO:0000313" key="12">
    <source>
        <dbReference type="Proteomes" id="UP001211015"/>
    </source>
</evidence>
<comment type="PTM">
    <text evidence="7">4'-phosphopantetheine is transferred from CoA to a specific serine of apo-ACP by AcpS. This modification is essential for activity because fatty acids are bound in thioester linkage to the sulfhydryl of the prosthetic group.</text>
</comment>
<keyword evidence="1 7" id="KW-0596">Phosphopantetheine</keyword>
<dbReference type="GO" id="GO:0000035">
    <property type="term" value="F:acyl binding"/>
    <property type="evidence" value="ECO:0007669"/>
    <property type="project" value="TreeGrafter"/>
</dbReference>
<evidence type="ECO:0000256" key="9">
    <source>
        <dbReference type="RuleBase" id="RU003545"/>
    </source>
</evidence>
<comment type="caution">
    <text evidence="11">The sequence shown here is derived from an EMBL/GenBank/DDBJ whole genome shotgun (WGS) entry which is preliminary data.</text>
</comment>
<organism evidence="11 12">
    <name type="scientific">Ruminococcus bicirculans</name>
    <name type="common">ex Wegman et al. 2014</name>
    <dbReference type="NCBI Taxonomy" id="1160721"/>
    <lineage>
        <taxon>Bacteria</taxon>
        <taxon>Bacillati</taxon>
        <taxon>Bacillota</taxon>
        <taxon>Clostridia</taxon>
        <taxon>Eubacteriales</taxon>
        <taxon>Oscillospiraceae</taxon>
        <taxon>Ruminococcus</taxon>
    </lineage>
</organism>
<dbReference type="EMBL" id="JAQMLV010000009">
    <property type="protein sequence ID" value="MDB8744923.1"/>
    <property type="molecule type" value="Genomic_DNA"/>
</dbReference>
<evidence type="ECO:0000256" key="8">
    <source>
        <dbReference type="NCBIfam" id="TIGR00517"/>
    </source>
</evidence>
<keyword evidence="4 7" id="KW-0276">Fatty acid metabolism</keyword>
<evidence type="ECO:0000256" key="4">
    <source>
        <dbReference type="ARBA" id="ARBA00022832"/>
    </source>
</evidence>
<keyword evidence="5 7" id="KW-0443">Lipid metabolism</keyword>
<dbReference type="Proteomes" id="UP001211015">
    <property type="component" value="Unassembled WGS sequence"/>
</dbReference>
<dbReference type="Gene3D" id="1.10.1200.10">
    <property type="entry name" value="ACP-like"/>
    <property type="match status" value="1"/>
</dbReference>
<dbReference type="GO" id="GO:0005829">
    <property type="term" value="C:cytosol"/>
    <property type="evidence" value="ECO:0007669"/>
    <property type="project" value="TreeGrafter"/>
</dbReference>
<dbReference type="NCBIfam" id="NF002150">
    <property type="entry name" value="PRK00982.1-4"/>
    <property type="match status" value="1"/>
</dbReference>
<evidence type="ECO:0000256" key="3">
    <source>
        <dbReference type="ARBA" id="ARBA00022553"/>
    </source>
</evidence>
<protein>
    <recommendedName>
        <fullName evidence="7 8">Acyl carrier protein</fullName>
        <shortName evidence="7">ACP</shortName>
    </recommendedName>
</protein>
<keyword evidence="2 7" id="KW-0444">Lipid biosynthesis</keyword>
<reference evidence="11" key="1">
    <citation type="submission" date="2023-01" db="EMBL/GenBank/DDBJ databases">
        <title>Human gut microbiome strain richness.</title>
        <authorList>
            <person name="Chen-Liaw A."/>
        </authorList>
    </citation>
    <scope>NUCLEOTIDE SEQUENCE</scope>
    <source>
        <strain evidence="11">1001275st1_F4_1001275B_160808</strain>
    </source>
</reference>
<keyword evidence="6 7" id="KW-0275">Fatty acid biosynthesis</keyword>
<evidence type="ECO:0000256" key="5">
    <source>
        <dbReference type="ARBA" id="ARBA00023098"/>
    </source>
</evidence>
<dbReference type="GO" id="GO:0000036">
    <property type="term" value="F:acyl carrier activity"/>
    <property type="evidence" value="ECO:0007669"/>
    <property type="project" value="UniProtKB-UniRule"/>
</dbReference>
<dbReference type="InterPro" id="IPR009081">
    <property type="entry name" value="PP-bd_ACP"/>
</dbReference>
<comment type="function">
    <text evidence="7 9">Carrier of the growing fatty acid chain in fatty acid biosynthesis.</text>
</comment>
<dbReference type="InterPro" id="IPR036736">
    <property type="entry name" value="ACP-like_sf"/>
</dbReference>
<proteinExistence type="inferred from homology"/>
<evidence type="ECO:0000313" key="11">
    <source>
        <dbReference type="EMBL" id="MDB8744923.1"/>
    </source>
</evidence>
<comment type="PTM">
    <text evidence="9">4'-phosphopantetheine is transferred from CoA to a specific serine of apo-ACP by acpS.</text>
</comment>
<keyword evidence="3 7" id="KW-0597">Phosphoprotein</keyword>
<dbReference type="NCBIfam" id="NF002151">
    <property type="entry name" value="PRK00982.1-5"/>
    <property type="match status" value="1"/>
</dbReference>
<keyword evidence="7" id="KW-0963">Cytoplasm</keyword>
<dbReference type="NCBIfam" id="TIGR00517">
    <property type="entry name" value="acyl_carrier"/>
    <property type="match status" value="1"/>
</dbReference>
<evidence type="ECO:0000256" key="6">
    <source>
        <dbReference type="ARBA" id="ARBA00023160"/>
    </source>
</evidence>
<comment type="pathway">
    <text evidence="7 9">Lipid metabolism; fatty acid biosynthesis.</text>
</comment>
<evidence type="ECO:0000256" key="1">
    <source>
        <dbReference type="ARBA" id="ARBA00022450"/>
    </source>
</evidence>
<dbReference type="GO" id="GO:0009245">
    <property type="term" value="P:lipid A biosynthetic process"/>
    <property type="evidence" value="ECO:0007669"/>
    <property type="project" value="TreeGrafter"/>
</dbReference>
<dbReference type="AlphaFoldDB" id="A0AAW6E3A1"/>
<comment type="subcellular location">
    <subcellularLocation>
        <location evidence="7">Cytoplasm</location>
    </subcellularLocation>
</comment>
<feature type="modified residue" description="O-(pantetheine 4'-phosphoryl)serine" evidence="7">
    <location>
        <position position="35"/>
    </location>
</feature>
<accession>A0AAW6E3A1</accession>
<dbReference type="InterPro" id="IPR006162">
    <property type="entry name" value="Ppantetheine_attach_site"/>
</dbReference>
<dbReference type="PROSITE" id="PS00012">
    <property type="entry name" value="PHOSPHOPANTETHEINE"/>
    <property type="match status" value="1"/>
</dbReference>
<name>A0AAW6E3A1_9FIRM</name>
<dbReference type="SUPFAM" id="SSF47336">
    <property type="entry name" value="ACP-like"/>
    <property type="match status" value="1"/>
</dbReference>
<dbReference type="Pfam" id="PF00550">
    <property type="entry name" value="PP-binding"/>
    <property type="match status" value="1"/>
</dbReference>
<dbReference type="InterPro" id="IPR003231">
    <property type="entry name" value="ACP"/>
</dbReference>
<dbReference type="PANTHER" id="PTHR20863:SF76">
    <property type="entry name" value="CARRIER DOMAIN-CONTAINING PROTEIN"/>
    <property type="match status" value="1"/>
</dbReference>
<dbReference type="PANTHER" id="PTHR20863">
    <property type="entry name" value="ACYL CARRIER PROTEIN"/>
    <property type="match status" value="1"/>
</dbReference>
<dbReference type="HAMAP" id="MF_01217">
    <property type="entry name" value="Acyl_carrier"/>
    <property type="match status" value="1"/>
</dbReference>
<dbReference type="PROSITE" id="PS50075">
    <property type="entry name" value="CARRIER"/>
    <property type="match status" value="1"/>
</dbReference>
<feature type="domain" description="Carrier" evidence="10">
    <location>
        <begin position="1"/>
        <end position="75"/>
    </location>
</feature>
<dbReference type="GO" id="GO:0016020">
    <property type="term" value="C:membrane"/>
    <property type="evidence" value="ECO:0007669"/>
    <property type="project" value="GOC"/>
</dbReference>
<evidence type="ECO:0000256" key="2">
    <source>
        <dbReference type="ARBA" id="ARBA00022516"/>
    </source>
</evidence>
<dbReference type="NCBIfam" id="NF002148">
    <property type="entry name" value="PRK00982.1-2"/>
    <property type="match status" value="1"/>
</dbReference>
<evidence type="ECO:0000259" key="10">
    <source>
        <dbReference type="PROSITE" id="PS50075"/>
    </source>
</evidence>
<evidence type="ECO:0000256" key="7">
    <source>
        <dbReference type="HAMAP-Rule" id="MF_01217"/>
    </source>
</evidence>
<sequence length="77" mass="8677">MVFDKIKDIIVEQLDVEEDAVTMEASITDDLGADSLDVVDLIMSIEESFDVEIPDEEVENIKTVGDIVKYIENKVEE</sequence>
<gene>
    <name evidence="7" type="primary">acpP</name>
    <name evidence="11" type="ORF">PNU62_07820</name>
</gene>
<comment type="similarity">
    <text evidence="7">Belongs to the acyl carrier protein (ACP) family.</text>
</comment>
<dbReference type="RefSeq" id="WP_195388553.1">
    <property type="nucleotide sequence ID" value="NZ_JADNGL010000010.1"/>
</dbReference>